<evidence type="ECO:0000256" key="3">
    <source>
        <dbReference type="ARBA" id="ARBA00016573"/>
    </source>
</evidence>
<dbReference type="GO" id="GO:0070840">
    <property type="term" value="F:dynein complex binding"/>
    <property type="evidence" value="ECO:0007669"/>
    <property type="project" value="TreeGrafter"/>
</dbReference>
<dbReference type="Proteomes" id="UP000215335">
    <property type="component" value="Unassembled WGS sequence"/>
</dbReference>
<comment type="function">
    <text evidence="6">Part of the dynactin complex that activates the molecular motor dynein for ultra-processive transport along microtubules.</text>
</comment>
<dbReference type="InterPro" id="IPR027777">
    <property type="entry name" value="DCTN6"/>
</dbReference>
<protein>
    <recommendedName>
        <fullName evidence="3">Dynactin subunit 6</fullName>
    </recommendedName>
</protein>
<reference evidence="7 8" key="1">
    <citation type="journal article" date="2017" name="Curr. Biol.">
        <title>The Evolution of Venom by Co-option of Single-Copy Genes.</title>
        <authorList>
            <person name="Martinson E.O."/>
            <person name="Mrinalini"/>
            <person name="Kelkar Y.D."/>
            <person name="Chang C.H."/>
            <person name="Werren J.H."/>
        </authorList>
    </citation>
    <scope>NUCLEOTIDE SEQUENCE [LARGE SCALE GENOMIC DNA]</scope>
    <source>
        <strain evidence="7 8">Alberta</strain>
        <tissue evidence="7">Whole body</tissue>
    </source>
</reference>
<comment type="similarity">
    <text evidence="2">Belongs to the dynactin subunits 5/6 family. Dynactin subunit 6 subfamily.</text>
</comment>
<dbReference type="GO" id="GO:0005869">
    <property type="term" value="C:dynactin complex"/>
    <property type="evidence" value="ECO:0007669"/>
    <property type="project" value="InterPro"/>
</dbReference>
<dbReference type="EMBL" id="NNAY01002493">
    <property type="protein sequence ID" value="OXU21187.1"/>
    <property type="molecule type" value="Genomic_DNA"/>
</dbReference>
<evidence type="ECO:0000256" key="5">
    <source>
        <dbReference type="ARBA" id="ARBA00023212"/>
    </source>
</evidence>
<comment type="caution">
    <text evidence="7">The sequence shown here is derived from an EMBL/GenBank/DDBJ whole genome shotgun (WGS) entry which is preliminary data.</text>
</comment>
<dbReference type="AlphaFoldDB" id="A0A232ES92"/>
<evidence type="ECO:0000256" key="4">
    <source>
        <dbReference type="ARBA" id="ARBA00022490"/>
    </source>
</evidence>
<name>A0A232ES92_9HYME</name>
<evidence type="ECO:0000256" key="2">
    <source>
        <dbReference type="ARBA" id="ARBA00007719"/>
    </source>
</evidence>
<organism evidence="7 8">
    <name type="scientific">Trichomalopsis sarcophagae</name>
    <dbReference type="NCBI Taxonomy" id="543379"/>
    <lineage>
        <taxon>Eukaryota</taxon>
        <taxon>Metazoa</taxon>
        <taxon>Ecdysozoa</taxon>
        <taxon>Arthropoda</taxon>
        <taxon>Hexapoda</taxon>
        <taxon>Insecta</taxon>
        <taxon>Pterygota</taxon>
        <taxon>Neoptera</taxon>
        <taxon>Endopterygota</taxon>
        <taxon>Hymenoptera</taxon>
        <taxon>Apocrita</taxon>
        <taxon>Proctotrupomorpha</taxon>
        <taxon>Chalcidoidea</taxon>
        <taxon>Pteromalidae</taxon>
        <taxon>Pteromalinae</taxon>
        <taxon>Trichomalopsis</taxon>
    </lineage>
</organism>
<dbReference type="OrthoDB" id="2355at2759"/>
<dbReference type="PANTHER" id="PTHR13072">
    <property type="entry name" value="DYNACTIN 6"/>
    <property type="match status" value="1"/>
</dbReference>
<keyword evidence="5" id="KW-0206">Cytoskeleton</keyword>
<sequence length="190" mass="20671">MSEAMSLSSRRSNIKVGVGAIVCEEAILKGDISIGSRTVVHPRASIIAEAGPIIIGEGNIIEEMVTITNRISSDPSVTPVQIIGNYNVFEVDSTCDASKVGDNNILESKAFVSKEVELTSGCIIGTGCSLTEQETVPENTIIYGNQCQRREMNDKPYPQIGQLDYLMKILPNYHHIYKPNMKPVKSEPSA</sequence>
<keyword evidence="8" id="KW-1185">Reference proteome</keyword>
<dbReference type="CDD" id="cd04646">
    <property type="entry name" value="LbH_Dynactin_6"/>
    <property type="match status" value="1"/>
</dbReference>
<dbReference type="InterPro" id="IPR011004">
    <property type="entry name" value="Trimer_LpxA-like_sf"/>
</dbReference>
<evidence type="ECO:0000256" key="1">
    <source>
        <dbReference type="ARBA" id="ARBA00004245"/>
    </source>
</evidence>
<comment type="subcellular location">
    <subcellularLocation>
        <location evidence="1">Cytoplasm</location>
        <location evidence="1">Cytoskeleton</location>
    </subcellularLocation>
</comment>
<accession>A0A232ES92</accession>
<evidence type="ECO:0000313" key="8">
    <source>
        <dbReference type="Proteomes" id="UP000215335"/>
    </source>
</evidence>
<dbReference type="SUPFAM" id="SSF51161">
    <property type="entry name" value="Trimeric LpxA-like enzymes"/>
    <property type="match status" value="1"/>
</dbReference>
<gene>
    <name evidence="7" type="ORF">TSAR_000546</name>
</gene>
<dbReference type="PANTHER" id="PTHR13072:SF0">
    <property type="entry name" value="DYNACTIN SUBUNIT 6"/>
    <property type="match status" value="1"/>
</dbReference>
<dbReference type="Gene3D" id="2.160.10.10">
    <property type="entry name" value="Hexapeptide repeat proteins"/>
    <property type="match status" value="1"/>
</dbReference>
<proteinExistence type="inferred from homology"/>
<dbReference type="STRING" id="543379.A0A232ES92"/>
<dbReference type="GO" id="GO:0007052">
    <property type="term" value="P:mitotic spindle organization"/>
    <property type="evidence" value="ECO:0007669"/>
    <property type="project" value="TreeGrafter"/>
</dbReference>
<evidence type="ECO:0000256" key="6">
    <source>
        <dbReference type="ARBA" id="ARBA00034687"/>
    </source>
</evidence>
<keyword evidence="4" id="KW-0963">Cytoplasm</keyword>
<evidence type="ECO:0000313" key="7">
    <source>
        <dbReference type="EMBL" id="OXU21187.1"/>
    </source>
</evidence>